<dbReference type="Proteomes" id="UP000677913">
    <property type="component" value="Unassembled WGS sequence"/>
</dbReference>
<dbReference type="InterPro" id="IPR009351">
    <property type="entry name" value="AlkZ-like"/>
</dbReference>
<keyword evidence="2" id="KW-1185">Reference proteome</keyword>
<evidence type="ECO:0000313" key="2">
    <source>
        <dbReference type="Proteomes" id="UP000677913"/>
    </source>
</evidence>
<protein>
    <submittedName>
        <fullName evidence="1">AlkZ family DNA glycosylase</fullName>
    </submittedName>
</protein>
<dbReference type="PANTHER" id="PTHR38479">
    <property type="entry name" value="LMO0824 PROTEIN"/>
    <property type="match status" value="1"/>
</dbReference>
<reference evidence="1" key="1">
    <citation type="submission" date="2021-04" db="EMBL/GenBank/DDBJ databases">
        <title>Genome based classification of Actinospica acidithermotolerans sp. nov., an actinobacterium isolated from an Indonesian hot spring.</title>
        <authorList>
            <person name="Kusuma A.B."/>
            <person name="Putra K.E."/>
            <person name="Nafisah S."/>
            <person name="Loh J."/>
            <person name="Nouioui I."/>
            <person name="Goodfellow M."/>
        </authorList>
    </citation>
    <scope>NUCLEOTIDE SEQUENCE</scope>
    <source>
        <strain evidence="1">DSM 45618</strain>
    </source>
</reference>
<dbReference type="EMBL" id="JAGSXH010000146">
    <property type="protein sequence ID" value="MBS2966403.1"/>
    <property type="molecule type" value="Genomic_DNA"/>
</dbReference>
<sequence>MTGTVLTARAAGRATLARQHLLERHAGGALEEIAHLAGMQAQAPLAPYTGLWARLHGFTHDELSALYHRRQVVRIALMRGTIHLVACQDALAWRPLVDPVIARATQAAFGRHYRDLDQDTLAEAARELTETAPRTFAQLGALLEQRFPGRDPAALAQAARARLPLVQIPPRGVWRAGGAIAHTTTRAWLGRDPVDKPDVEAMVRRYLAAFGPAGVMDAQAWSGLTRLREVFDRLRPHLAVLRGESGAELFDLPEAPRPDPDTPAPARFLPEYDNLLFSHAERGRVNPHGRGVPLFPGNGSALGYILLDGVYAGLWRAQRPGGAAGRGAPARAGGAQRALLTIRHFGALPAGGREQLTGEGLRLLGFLAPQATPEIAFAPAT</sequence>
<dbReference type="AlphaFoldDB" id="A0A8J7WQ16"/>
<dbReference type="PANTHER" id="PTHR38479:SF2">
    <property type="entry name" value="WINGED HELIX DNA-BINDING DOMAIN-CONTAINING PROTEIN"/>
    <property type="match status" value="1"/>
</dbReference>
<accession>A0A8J7WQ16</accession>
<organism evidence="1 2">
    <name type="scientific">Actinocrinis puniceicyclus</name>
    <dbReference type="NCBI Taxonomy" id="977794"/>
    <lineage>
        <taxon>Bacteria</taxon>
        <taxon>Bacillati</taxon>
        <taxon>Actinomycetota</taxon>
        <taxon>Actinomycetes</taxon>
        <taxon>Catenulisporales</taxon>
        <taxon>Actinospicaceae</taxon>
        <taxon>Actinocrinis</taxon>
    </lineage>
</organism>
<gene>
    <name evidence="1" type="ORF">KGA66_25400</name>
</gene>
<name>A0A8J7WQ16_9ACTN</name>
<comment type="caution">
    <text evidence="1">The sequence shown here is derived from an EMBL/GenBank/DDBJ whole genome shotgun (WGS) entry which is preliminary data.</text>
</comment>
<proteinExistence type="predicted"/>
<dbReference type="Pfam" id="PF06224">
    <property type="entry name" value="AlkZ-like"/>
    <property type="match status" value="1"/>
</dbReference>
<dbReference type="RefSeq" id="WP_211471439.1">
    <property type="nucleotide sequence ID" value="NZ_JAGSXH010000146.1"/>
</dbReference>
<evidence type="ECO:0000313" key="1">
    <source>
        <dbReference type="EMBL" id="MBS2966403.1"/>
    </source>
</evidence>